<feature type="non-terminal residue" evidence="1">
    <location>
        <position position="1"/>
    </location>
</feature>
<evidence type="ECO:0000313" key="2">
    <source>
        <dbReference type="Proteomes" id="UP000789508"/>
    </source>
</evidence>
<proteinExistence type="predicted"/>
<dbReference type="AlphaFoldDB" id="A0A9N9ARD8"/>
<dbReference type="Proteomes" id="UP000789508">
    <property type="component" value="Unassembled WGS sequence"/>
</dbReference>
<protein>
    <submittedName>
        <fullName evidence="1">7643_t:CDS:1</fullName>
    </submittedName>
</protein>
<evidence type="ECO:0000313" key="1">
    <source>
        <dbReference type="EMBL" id="CAG8539582.1"/>
    </source>
</evidence>
<keyword evidence="2" id="KW-1185">Reference proteome</keyword>
<sequence length="78" mass="8907">KEEPSNVREKFFEFVKISQRSLLAVANGNISSKQFQMTAKSGFFINPLVSESIKQFIDENQLSAQRNEIPTRSLKMTP</sequence>
<gene>
    <name evidence="1" type="ORF">ALEPTO_LOCUS5342</name>
</gene>
<organism evidence="1 2">
    <name type="scientific">Ambispora leptoticha</name>
    <dbReference type="NCBI Taxonomy" id="144679"/>
    <lineage>
        <taxon>Eukaryota</taxon>
        <taxon>Fungi</taxon>
        <taxon>Fungi incertae sedis</taxon>
        <taxon>Mucoromycota</taxon>
        <taxon>Glomeromycotina</taxon>
        <taxon>Glomeromycetes</taxon>
        <taxon>Archaeosporales</taxon>
        <taxon>Ambisporaceae</taxon>
        <taxon>Ambispora</taxon>
    </lineage>
</organism>
<name>A0A9N9ARD8_9GLOM</name>
<dbReference type="EMBL" id="CAJVPS010001478">
    <property type="protein sequence ID" value="CAG8539582.1"/>
    <property type="molecule type" value="Genomic_DNA"/>
</dbReference>
<reference evidence="1" key="1">
    <citation type="submission" date="2021-06" db="EMBL/GenBank/DDBJ databases">
        <authorList>
            <person name="Kallberg Y."/>
            <person name="Tangrot J."/>
            <person name="Rosling A."/>
        </authorList>
    </citation>
    <scope>NUCLEOTIDE SEQUENCE</scope>
    <source>
        <strain evidence="1">FL130A</strain>
    </source>
</reference>
<comment type="caution">
    <text evidence="1">The sequence shown here is derived from an EMBL/GenBank/DDBJ whole genome shotgun (WGS) entry which is preliminary data.</text>
</comment>
<accession>A0A9N9ARD8</accession>